<accession>A0A2U1KEM1</accession>
<evidence type="ECO:0000256" key="5">
    <source>
        <dbReference type="ARBA" id="ARBA00023004"/>
    </source>
</evidence>
<dbReference type="STRING" id="35608.A0A2U1KEM1"/>
<keyword evidence="4 8" id="KW-0560">Oxidoreductase</keyword>
<dbReference type="InterPro" id="IPR036396">
    <property type="entry name" value="Cyt_P450_sf"/>
</dbReference>
<dbReference type="AlphaFoldDB" id="A0A2U1KEM1"/>
<protein>
    <submittedName>
        <fullName evidence="9">Cytochrome P450-like protein</fullName>
    </submittedName>
</protein>
<dbReference type="GO" id="GO:0016705">
    <property type="term" value="F:oxidoreductase activity, acting on paired donors, with incorporation or reduction of molecular oxygen"/>
    <property type="evidence" value="ECO:0007669"/>
    <property type="project" value="InterPro"/>
</dbReference>
<keyword evidence="5 7" id="KW-0408">Iron</keyword>
<dbReference type="Proteomes" id="UP000245207">
    <property type="component" value="Unassembled WGS sequence"/>
</dbReference>
<evidence type="ECO:0000256" key="1">
    <source>
        <dbReference type="ARBA" id="ARBA00010617"/>
    </source>
</evidence>
<dbReference type="PANTHER" id="PTHR47947">
    <property type="entry name" value="CYTOCHROME P450 82C3-RELATED"/>
    <property type="match status" value="1"/>
</dbReference>
<dbReference type="GO" id="GO:0020037">
    <property type="term" value="F:heme binding"/>
    <property type="evidence" value="ECO:0007669"/>
    <property type="project" value="InterPro"/>
</dbReference>
<dbReference type="PRINTS" id="PR00385">
    <property type="entry name" value="P450"/>
</dbReference>
<keyword evidence="6 8" id="KW-0503">Monooxygenase</keyword>
<dbReference type="InterPro" id="IPR050651">
    <property type="entry name" value="Plant_Cytochrome_P450_Monoox"/>
</dbReference>
<comment type="similarity">
    <text evidence="1 8">Belongs to the cytochrome P450 family.</text>
</comment>
<evidence type="ECO:0000256" key="3">
    <source>
        <dbReference type="ARBA" id="ARBA00022723"/>
    </source>
</evidence>
<dbReference type="InterPro" id="IPR017972">
    <property type="entry name" value="Cyt_P450_CS"/>
</dbReference>
<dbReference type="Pfam" id="PF00067">
    <property type="entry name" value="p450"/>
    <property type="match status" value="1"/>
</dbReference>
<feature type="binding site" description="axial binding residue" evidence="7">
    <location>
        <position position="432"/>
    </location>
    <ligand>
        <name>heme</name>
        <dbReference type="ChEBI" id="CHEBI:30413"/>
    </ligand>
    <ligandPart>
        <name>Fe</name>
        <dbReference type="ChEBI" id="CHEBI:18248"/>
    </ligandPart>
</feature>
<dbReference type="GO" id="GO:0005506">
    <property type="term" value="F:iron ion binding"/>
    <property type="evidence" value="ECO:0007669"/>
    <property type="project" value="InterPro"/>
</dbReference>
<dbReference type="GO" id="GO:0004497">
    <property type="term" value="F:monooxygenase activity"/>
    <property type="evidence" value="ECO:0007669"/>
    <property type="project" value="UniProtKB-KW"/>
</dbReference>
<dbReference type="InterPro" id="IPR002401">
    <property type="entry name" value="Cyt_P450_E_grp-I"/>
</dbReference>
<dbReference type="SUPFAM" id="SSF48264">
    <property type="entry name" value="Cytochrome P450"/>
    <property type="match status" value="1"/>
</dbReference>
<proteinExistence type="inferred from homology"/>
<evidence type="ECO:0000313" key="9">
    <source>
        <dbReference type="EMBL" id="PWA35210.1"/>
    </source>
</evidence>
<name>A0A2U1KEM1_ARTAN</name>
<organism evidence="9 10">
    <name type="scientific">Artemisia annua</name>
    <name type="common">Sweet wormwood</name>
    <dbReference type="NCBI Taxonomy" id="35608"/>
    <lineage>
        <taxon>Eukaryota</taxon>
        <taxon>Viridiplantae</taxon>
        <taxon>Streptophyta</taxon>
        <taxon>Embryophyta</taxon>
        <taxon>Tracheophyta</taxon>
        <taxon>Spermatophyta</taxon>
        <taxon>Magnoliopsida</taxon>
        <taxon>eudicotyledons</taxon>
        <taxon>Gunneridae</taxon>
        <taxon>Pentapetalae</taxon>
        <taxon>asterids</taxon>
        <taxon>campanulids</taxon>
        <taxon>Asterales</taxon>
        <taxon>Asteraceae</taxon>
        <taxon>Asteroideae</taxon>
        <taxon>Anthemideae</taxon>
        <taxon>Artemisiinae</taxon>
        <taxon>Artemisia</taxon>
    </lineage>
</organism>
<dbReference type="EMBL" id="PKPP01020464">
    <property type="protein sequence ID" value="PWA35210.1"/>
    <property type="molecule type" value="Genomic_DNA"/>
</dbReference>
<comment type="caution">
    <text evidence="9">The sequence shown here is derived from an EMBL/GenBank/DDBJ whole genome shotgun (WGS) entry which is preliminary data.</text>
</comment>
<dbReference type="PROSITE" id="PS00086">
    <property type="entry name" value="CYTOCHROME_P450"/>
    <property type="match status" value="1"/>
</dbReference>
<evidence type="ECO:0000256" key="7">
    <source>
        <dbReference type="PIRSR" id="PIRSR602401-1"/>
    </source>
</evidence>
<evidence type="ECO:0000256" key="6">
    <source>
        <dbReference type="ARBA" id="ARBA00023033"/>
    </source>
</evidence>
<keyword evidence="10" id="KW-1185">Reference proteome</keyword>
<evidence type="ECO:0000256" key="2">
    <source>
        <dbReference type="ARBA" id="ARBA00022617"/>
    </source>
</evidence>
<sequence length="497" mass="57166">MDLLFIAIALLVAYFLISTLHRFKFSNLPPTVFPDIPIIGHLYLLKKPLFKTLAKVSAKHGPIVFLRFGSRNVLLVSSTSVTEEIFTKNDVIFANRPRWLYGKIFGVNYSHLAWTPYGDHWRNLRRLATMDLLSTHRLNEFHDIRADEGRLTIEKLFHECSLPVNLFTIFNELTLNVMMRMICGKRYFGGVLEDEGKEFHGIVKEMFEIGGLSNLEDHLPFLKWFGVNAIEKKMIALQKKRESFFQRLIVELRKEYNNNKKGNNMIEMLFKLQETDPKYYTDQLIRSFVLNLLAAGTDTSATTMEWAFSLLLNNPHVLKKAQKEIDNHVGSDRFLDESDLTSLPYLRCIVNETLRMYPPAPLLLPHESAKDCVIGGYHIPRGTMLLVNQWVIHHDPNLWIDPETFNPERFQGTEGTRYGFKFQPFGSGRRMCPGDGMAMRMIPLTLGLLIQCFDWERISDDLVDMTVGHGLTLPKAQPLNAKCTPRSVTRNLLSQVG</sequence>
<dbReference type="OrthoDB" id="1055148at2759"/>
<dbReference type="PANTHER" id="PTHR47947:SF24">
    <property type="entry name" value="ISOFLAVONE 2'-HYDROXYLASE-LIKE"/>
    <property type="match status" value="1"/>
</dbReference>
<evidence type="ECO:0000256" key="8">
    <source>
        <dbReference type="RuleBase" id="RU000461"/>
    </source>
</evidence>
<keyword evidence="3 7" id="KW-0479">Metal-binding</keyword>
<dbReference type="InterPro" id="IPR001128">
    <property type="entry name" value="Cyt_P450"/>
</dbReference>
<dbReference type="CDD" id="cd20653">
    <property type="entry name" value="CYP81"/>
    <property type="match status" value="1"/>
</dbReference>
<gene>
    <name evidence="9" type="ORF">CTI12_AA611220</name>
</gene>
<dbReference type="Gene3D" id="1.10.630.10">
    <property type="entry name" value="Cytochrome P450"/>
    <property type="match status" value="1"/>
</dbReference>
<evidence type="ECO:0000256" key="4">
    <source>
        <dbReference type="ARBA" id="ARBA00023002"/>
    </source>
</evidence>
<evidence type="ECO:0000313" key="10">
    <source>
        <dbReference type="Proteomes" id="UP000245207"/>
    </source>
</evidence>
<dbReference type="PRINTS" id="PR00463">
    <property type="entry name" value="EP450I"/>
</dbReference>
<reference evidence="9 10" key="1">
    <citation type="journal article" date="2018" name="Mol. Plant">
        <title>The genome of Artemisia annua provides insight into the evolution of Asteraceae family and artemisinin biosynthesis.</title>
        <authorList>
            <person name="Shen Q."/>
            <person name="Zhang L."/>
            <person name="Liao Z."/>
            <person name="Wang S."/>
            <person name="Yan T."/>
            <person name="Shi P."/>
            <person name="Liu M."/>
            <person name="Fu X."/>
            <person name="Pan Q."/>
            <person name="Wang Y."/>
            <person name="Lv Z."/>
            <person name="Lu X."/>
            <person name="Zhang F."/>
            <person name="Jiang W."/>
            <person name="Ma Y."/>
            <person name="Chen M."/>
            <person name="Hao X."/>
            <person name="Li L."/>
            <person name="Tang Y."/>
            <person name="Lv G."/>
            <person name="Zhou Y."/>
            <person name="Sun X."/>
            <person name="Brodelius P.E."/>
            <person name="Rose J.K.C."/>
            <person name="Tang K."/>
        </authorList>
    </citation>
    <scope>NUCLEOTIDE SEQUENCE [LARGE SCALE GENOMIC DNA]</scope>
    <source>
        <strain evidence="10">cv. Huhao1</strain>
        <tissue evidence="9">Leaf</tissue>
    </source>
</reference>
<comment type="cofactor">
    <cofactor evidence="7">
        <name>heme</name>
        <dbReference type="ChEBI" id="CHEBI:30413"/>
    </cofactor>
</comment>
<dbReference type="FunFam" id="1.10.630.10:FF:000081">
    <property type="entry name" value="Cytochrome P450 CYP81N5"/>
    <property type="match status" value="1"/>
</dbReference>
<keyword evidence="2 7" id="KW-0349">Heme</keyword>